<gene>
    <name evidence="21" type="ORF">DM01DRAFT_1366932</name>
</gene>
<dbReference type="PROSITE" id="PS01316">
    <property type="entry name" value="ATP_P_PHORIBOSYLTR"/>
    <property type="match status" value="1"/>
</dbReference>
<dbReference type="GO" id="GO:0005524">
    <property type="term" value="F:ATP binding"/>
    <property type="evidence" value="ECO:0007669"/>
    <property type="project" value="UniProtKB-KW"/>
</dbReference>
<dbReference type="GO" id="GO:0000287">
    <property type="term" value="F:magnesium ion binding"/>
    <property type="evidence" value="ECO:0007669"/>
    <property type="project" value="InterPro"/>
</dbReference>
<evidence type="ECO:0000256" key="11">
    <source>
        <dbReference type="ARBA" id="ARBA00022679"/>
    </source>
</evidence>
<comment type="caution">
    <text evidence="21">The sequence shown here is derived from an EMBL/GenBank/DDBJ whole genome shotgun (WGS) entry which is preliminary data.</text>
</comment>
<dbReference type="InterPro" id="IPR023395">
    <property type="entry name" value="MCP_dom_sf"/>
</dbReference>
<keyword evidence="14" id="KW-0067">ATP-binding</keyword>
<dbReference type="EC" id="2.4.2.17" evidence="6"/>
<dbReference type="Pfam" id="PF00153">
    <property type="entry name" value="Mito_carr"/>
    <property type="match status" value="3"/>
</dbReference>
<dbReference type="NCBIfam" id="TIGR03455">
    <property type="entry name" value="HisG_C-term"/>
    <property type="match status" value="1"/>
</dbReference>
<dbReference type="GO" id="GO:0005737">
    <property type="term" value="C:cytoplasm"/>
    <property type="evidence" value="ECO:0007669"/>
    <property type="project" value="UniProtKB-SubCell"/>
</dbReference>
<feature type="domain" description="ATP phosphoribosyltransferase catalytic" evidence="19">
    <location>
        <begin position="371"/>
        <end position="529"/>
    </location>
</feature>
<dbReference type="InterPro" id="IPR015867">
    <property type="entry name" value="N-reg_PII/ATP_PRibTrfase_C"/>
</dbReference>
<feature type="repeat" description="Solcar" evidence="18">
    <location>
        <begin position="145"/>
        <end position="232"/>
    </location>
</feature>
<sequence>MKKGRSAGEWAQNDGLQFFFSSFLSVFPGKNSGMAQNTAKVEADYSTYNRLRGFAAGMVSGVTKLAVGHPFDLVKVRLQTTTPADGRFKGPLDCLMKTIRNEGFRALYKGATPPLVGWMFMDSIMLGTLHNARLVQQKWNGDRPLTPFQHGLAGLVGGWTVSFVATPVEQIKARLQVQYDAKTTVYSGPIDCIRQVVRNNGVFGLWQGLLPTMAFRSWFFVFWGSYDIFVRHLKTYPLSDGSVTFIAGGLSATAFWIGAFPSDLIKNTYMSQPDVVPRRFPTPTAVTKYIYRTAGLKGFYRGFLPSFLRAFPTNAAADLDNRLLFAVPKKGRLYEQCLTLLQGSDLHFNRRSRQDIALCNNLPVALIFLPAADIPKYVAEGNVDMGISGQDMVVENEVQEKVTEVLELGFGSCRLCVQVPVKGEQQTLESLVGKRIVTSFDAYARKVFEPLDAQHGKTTTINYVSGSVEAACALGLADGIIDLVESGETMRAAGLHDIHTLMSTQAVLLANKNTKHKELVSKLASRIRGVITASKFVLCTYNIERKNLTSAVKITPGRQGATVSTLDSHEGWVAVSAMIDKKKKGDIMDELTSIGATDILVMAFTNCRV</sequence>
<evidence type="ECO:0000256" key="14">
    <source>
        <dbReference type="ARBA" id="ARBA00022840"/>
    </source>
</evidence>
<accession>A0A1X2GJ03</accession>
<evidence type="ECO:0000259" key="19">
    <source>
        <dbReference type="Pfam" id="PF01634"/>
    </source>
</evidence>
<evidence type="ECO:0000256" key="1">
    <source>
        <dbReference type="ARBA" id="ARBA00000915"/>
    </source>
</evidence>
<dbReference type="Pfam" id="PF08029">
    <property type="entry name" value="HisG_C"/>
    <property type="match status" value="1"/>
</dbReference>
<feature type="domain" description="Histidine biosynthesis HisG C-terminal" evidence="20">
    <location>
        <begin position="533"/>
        <end position="605"/>
    </location>
</feature>
<evidence type="ECO:0000256" key="12">
    <source>
        <dbReference type="ARBA" id="ARBA00022692"/>
    </source>
</evidence>
<evidence type="ECO:0000256" key="2">
    <source>
        <dbReference type="ARBA" id="ARBA00004141"/>
    </source>
</evidence>
<dbReference type="UniPathway" id="UPA00031">
    <property type="reaction ID" value="UER00006"/>
</dbReference>
<evidence type="ECO:0000256" key="7">
    <source>
        <dbReference type="ARBA" id="ARBA00020998"/>
    </source>
</evidence>
<dbReference type="InterPro" id="IPR013115">
    <property type="entry name" value="HisG_C"/>
</dbReference>
<comment type="pathway">
    <text evidence="4">Amino-acid biosynthesis; L-histidine biosynthesis; L-histidine from 5-phospho-alpha-D-ribose 1-diphosphate: step 1/9.</text>
</comment>
<evidence type="ECO:0000256" key="13">
    <source>
        <dbReference type="ARBA" id="ARBA00022741"/>
    </source>
</evidence>
<dbReference type="InterPro" id="IPR018108">
    <property type="entry name" value="MCP_transmembrane"/>
</dbReference>
<keyword evidence="12 18" id="KW-0812">Transmembrane</keyword>
<evidence type="ECO:0000256" key="4">
    <source>
        <dbReference type="ARBA" id="ARBA00004667"/>
    </source>
</evidence>
<keyword evidence="8" id="KW-0963">Cytoplasm</keyword>
<dbReference type="PANTHER" id="PTHR21403">
    <property type="entry name" value="ATP PHOSPHORIBOSYLTRANSFERASE ATP-PRTASE"/>
    <property type="match status" value="1"/>
</dbReference>
<dbReference type="HAMAP" id="MF_00079">
    <property type="entry name" value="HisG_Long"/>
    <property type="match status" value="1"/>
</dbReference>
<evidence type="ECO:0000256" key="15">
    <source>
        <dbReference type="ARBA" id="ARBA00022989"/>
    </source>
</evidence>
<dbReference type="InterPro" id="IPR013820">
    <property type="entry name" value="ATP_PRibTrfase_cat"/>
</dbReference>
<evidence type="ECO:0000256" key="17">
    <source>
        <dbReference type="ARBA" id="ARBA00023136"/>
    </source>
</evidence>
<evidence type="ECO:0000256" key="10">
    <source>
        <dbReference type="ARBA" id="ARBA00022676"/>
    </source>
</evidence>
<evidence type="ECO:0000256" key="18">
    <source>
        <dbReference type="PROSITE-ProRule" id="PRU00282"/>
    </source>
</evidence>
<evidence type="ECO:0000313" key="22">
    <source>
        <dbReference type="Proteomes" id="UP000242146"/>
    </source>
</evidence>
<comment type="similarity">
    <text evidence="5">Belongs to the ATP phosphoribosyltransferase family.</text>
</comment>
<dbReference type="Pfam" id="PF01634">
    <property type="entry name" value="HisG"/>
    <property type="match status" value="1"/>
</dbReference>
<proteinExistence type="inferred from homology"/>
<dbReference type="Proteomes" id="UP000242146">
    <property type="component" value="Unassembled WGS sequence"/>
</dbReference>
<comment type="catalytic activity">
    <reaction evidence="1">
        <text>1-(5-phospho-beta-D-ribosyl)-ATP + diphosphate = 5-phospho-alpha-D-ribose 1-diphosphate + ATP</text>
        <dbReference type="Rhea" id="RHEA:18473"/>
        <dbReference type="ChEBI" id="CHEBI:30616"/>
        <dbReference type="ChEBI" id="CHEBI:33019"/>
        <dbReference type="ChEBI" id="CHEBI:58017"/>
        <dbReference type="ChEBI" id="CHEBI:73183"/>
        <dbReference type="EC" id="2.4.2.17"/>
    </reaction>
</comment>
<dbReference type="PANTHER" id="PTHR21403:SF8">
    <property type="entry name" value="ATP PHOSPHORIBOSYLTRANSFERASE"/>
    <property type="match status" value="1"/>
</dbReference>
<dbReference type="InterPro" id="IPR011322">
    <property type="entry name" value="N-reg_PII-like_a/b"/>
</dbReference>
<name>A0A1X2GJ03_9FUNG</name>
<protein>
    <recommendedName>
        <fullName evidence="7">ATP phosphoribosyltransferase</fullName>
        <ecNumber evidence="6">2.4.2.17</ecNumber>
    </recommendedName>
</protein>
<dbReference type="Gene3D" id="3.40.190.10">
    <property type="entry name" value="Periplasmic binding protein-like II"/>
    <property type="match status" value="2"/>
</dbReference>
<feature type="repeat" description="Solcar" evidence="18">
    <location>
        <begin position="239"/>
        <end position="327"/>
    </location>
</feature>
<keyword evidence="11" id="KW-0808">Transferase</keyword>
<reference evidence="21 22" key="1">
    <citation type="submission" date="2016-07" db="EMBL/GenBank/DDBJ databases">
        <title>Pervasive Adenine N6-methylation of Active Genes in Fungi.</title>
        <authorList>
            <consortium name="DOE Joint Genome Institute"/>
            <person name="Mondo S.J."/>
            <person name="Dannebaum R.O."/>
            <person name="Kuo R.C."/>
            <person name="Labutti K."/>
            <person name="Haridas S."/>
            <person name="Kuo A."/>
            <person name="Salamov A."/>
            <person name="Ahrendt S.R."/>
            <person name="Lipzen A."/>
            <person name="Sullivan W."/>
            <person name="Andreopoulos W.B."/>
            <person name="Clum A."/>
            <person name="Lindquist E."/>
            <person name="Daum C."/>
            <person name="Ramamoorthy G.K."/>
            <person name="Gryganskyi A."/>
            <person name="Culley D."/>
            <person name="Magnuson J.K."/>
            <person name="James T.Y."/>
            <person name="O'Malley M.A."/>
            <person name="Stajich J.E."/>
            <person name="Spatafora J.W."/>
            <person name="Visel A."/>
            <person name="Grigoriev I.V."/>
        </authorList>
    </citation>
    <scope>NUCLEOTIDE SEQUENCE [LARGE SCALE GENOMIC DNA]</scope>
    <source>
        <strain evidence="21 22">NRRL 3301</strain>
    </source>
</reference>
<dbReference type="InterPro" id="IPR020621">
    <property type="entry name" value="ATP-PRT_HisG_long"/>
</dbReference>
<keyword evidence="22" id="KW-1185">Reference proteome</keyword>
<dbReference type="GO" id="GO:0000105">
    <property type="term" value="P:L-histidine biosynthetic process"/>
    <property type="evidence" value="ECO:0007669"/>
    <property type="project" value="UniProtKB-UniPathway"/>
</dbReference>
<keyword evidence="10" id="KW-0328">Glycosyltransferase</keyword>
<dbReference type="InterPro" id="IPR018198">
    <property type="entry name" value="ATP_PRibTrfase_CS"/>
</dbReference>
<keyword evidence="13" id="KW-0547">Nucleotide-binding</keyword>
<dbReference type="OrthoDB" id="2574at2759"/>
<dbReference type="SUPFAM" id="SSF54913">
    <property type="entry name" value="GlnB-like"/>
    <property type="match status" value="1"/>
</dbReference>
<keyword evidence="15" id="KW-1133">Transmembrane helix</keyword>
<evidence type="ECO:0000256" key="16">
    <source>
        <dbReference type="ARBA" id="ARBA00023102"/>
    </source>
</evidence>
<dbReference type="AlphaFoldDB" id="A0A1X2GJ03"/>
<comment type="subcellular location">
    <subcellularLocation>
        <location evidence="3">Cytoplasm</location>
    </subcellularLocation>
    <subcellularLocation>
        <location evidence="2">Membrane</location>
        <topology evidence="2">Multi-pass membrane protein</topology>
    </subcellularLocation>
</comment>
<dbReference type="FunFam" id="3.40.190.10:FF:000123">
    <property type="entry name" value="HIS1p ATP phosphoribosyltransferase"/>
    <property type="match status" value="1"/>
</dbReference>
<organism evidence="21 22">
    <name type="scientific">Hesseltinella vesiculosa</name>
    <dbReference type="NCBI Taxonomy" id="101127"/>
    <lineage>
        <taxon>Eukaryota</taxon>
        <taxon>Fungi</taxon>
        <taxon>Fungi incertae sedis</taxon>
        <taxon>Mucoromycota</taxon>
        <taxon>Mucoromycotina</taxon>
        <taxon>Mucoromycetes</taxon>
        <taxon>Mucorales</taxon>
        <taxon>Cunninghamellaceae</taxon>
        <taxon>Hesseltinella</taxon>
    </lineage>
</organism>
<dbReference type="Gene3D" id="1.50.40.10">
    <property type="entry name" value="Mitochondrial carrier domain"/>
    <property type="match status" value="1"/>
</dbReference>
<dbReference type="PROSITE" id="PS50920">
    <property type="entry name" value="SOLCAR"/>
    <property type="match status" value="3"/>
</dbReference>
<evidence type="ECO:0000256" key="6">
    <source>
        <dbReference type="ARBA" id="ARBA00011946"/>
    </source>
</evidence>
<feature type="repeat" description="Solcar" evidence="18">
    <location>
        <begin position="48"/>
        <end position="135"/>
    </location>
</feature>
<dbReference type="Gene3D" id="3.30.70.120">
    <property type="match status" value="1"/>
</dbReference>
<keyword evidence="16" id="KW-0368">Histidine biosynthesis</keyword>
<dbReference type="GO" id="GO:0003879">
    <property type="term" value="F:ATP phosphoribosyltransferase activity"/>
    <property type="evidence" value="ECO:0007669"/>
    <property type="project" value="UniProtKB-EC"/>
</dbReference>
<evidence type="ECO:0000256" key="9">
    <source>
        <dbReference type="ARBA" id="ARBA00022605"/>
    </source>
</evidence>
<dbReference type="SUPFAM" id="SSF103506">
    <property type="entry name" value="Mitochondrial carrier"/>
    <property type="match status" value="1"/>
</dbReference>
<dbReference type="SUPFAM" id="SSF53850">
    <property type="entry name" value="Periplasmic binding protein-like II"/>
    <property type="match status" value="1"/>
</dbReference>
<keyword evidence="9" id="KW-0028">Amino-acid biosynthesis</keyword>
<dbReference type="NCBIfam" id="TIGR00070">
    <property type="entry name" value="hisG"/>
    <property type="match status" value="1"/>
</dbReference>
<evidence type="ECO:0000259" key="20">
    <source>
        <dbReference type="Pfam" id="PF08029"/>
    </source>
</evidence>
<dbReference type="InterPro" id="IPR001348">
    <property type="entry name" value="ATP_PRibTrfase_HisG"/>
</dbReference>
<evidence type="ECO:0000256" key="5">
    <source>
        <dbReference type="ARBA" id="ARBA00009372"/>
    </source>
</evidence>
<evidence type="ECO:0000256" key="3">
    <source>
        <dbReference type="ARBA" id="ARBA00004496"/>
    </source>
</evidence>
<dbReference type="STRING" id="101127.A0A1X2GJ03"/>
<dbReference type="FunFam" id="3.30.70.120:FF:000003">
    <property type="entry name" value="ATP phosphoribosyltransferase"/>
    <property type="match status" value="1"/>
</dbReference>
<dbReference type="GO" id="GO:0016020">
    <property type="term" value="C:membrane"/>
    <property type="evidence" value="ECO:0007669"/>
    <property type="project" value="UniProtKB-SubCell"/>
</dbReference>
<evidence type="ECO:0000256" key="8">
    <source>
        <dbReference type="ARBA" id="ARBA00022490"/>
    </source>
</evidence>
<dbReference type="EMBL" id="MCGT01000012">
    <property type="protein sequence ID" value="ORX54985.1"/>
    <property type="molecule type" value="Genomic_DNA"/>
</dbReference>
<evidence type="ECO:0000313" key="21">
    <source>
        <dbReference type="EMBL" id="ORX54985.1"/>
    </source>
</evidence>
<keyword evidence="17 18" id="KW-0472">Membrane</keyword>